<evidence type="ECO:0000259" key="1">
    <source>
        <dbReference type="PROSITE" id="PS51186"/>
    </source>
</evidence>
<dbReference type="SUPFAM" id="SSF55729">
    <property type="entry name" value="Acyl-CoA N-acyltransferases (Nat)"/>
    <property type="match status" value="1"/>
</dbReference>
<protein>
    <submittedName>
        <fullName evidence="2">Ribosomal-protein-alanine acetyltransferase</fullName>
        <ecNumber evidence="2">2.3.1.267</ecNumber>
    </submittedName>
</protein>
<comment type="caution">
    <text evidence="2">The sequence shown here is derived from an EMBL/GenBank/DDBJ whole genome shotgun (WGS) entry which is preliminary data.</text>
</comment>
<evidence type="ECO:0000313" key="2">
    <source>
        <dbReference type="EMBL" id="MPM05296.1"/>
    </source>
</evidence>
<dbReference type="InterPro" id="IPR016181">
    <property type="entry name" value="Acyl_CoA_acyltransferase"/>
</dbReference>
<name>A0A644WN04_9ZZZZ</name>
<dbReference type="Pfam" id="PF00583">
    <property type="entry name" value="Acetyltransf_1"/>
    <property type="match status" value="1"/>
</dbReference>
<dbReference type="InterPro" id="IPR000182">
    <property type="entry name" value="GNAT_dom"/>
</dbReference>
<dbReference type="Gene3D" id="3.40.630.30">
    <property type="match status" value="1"/>
</dbReference>
<dbReference type="InterPro" id="IPR050276">
    <property type="entry name" value="MshD_Acetyltransferase"/>
</dbReference>
<dbReference type="PANTHER" id="PTHR43617">
    <property type="entry name" value="L-AMINO ACID N-ACETYLTRANSFERASE"/>
    <property type="match status" value="1"/>
</dbReference>
<dbReference type="EC" id="2.3.1.267" evidence="2"/>
<dbReference type="EMBL" id="VSSQ01001118">
    <property type="protein sequence ID" value="MPM05296.1"/>
    <property type="molecule type" value="Genomic_DNA"/>
</dbReference>
<dbReference type="InterPro" id="IPR006464">
    <property type="entry name" value="AcTrfase_RimI/Ard1"/>
</dbReference>
<dbReference type="GO" id="GO:0008999">
    <property type="term" value="F:protein-N-terminal-alanine acetyltransferase activity"/>
    <property type="evidence" value="ECO:0007669"/>
    <property type="project" value="UniProtKB-EC"/>
</dbReference>
<accession>A0A644WN04</accession>
<feature type="domain" description="N-acetyltransferase" evidence="1">
    <location>
        <begin position="9"/>
        <end position="153"/>
    </location>
</feature>
<dbReference type="PROSITE" id="PS51186">
    <property type="entry name" value="GNAT"/>
    <property type="match status" value="1"/>
</dbReference>
<proteinExistence type="predicted"/>
<dbReference type="PANTHER" id="PTHR43617:SF33">
    <property type="entry name" value="SPORE COAT POLYSACCHARIDE BIOSYNTHESIS PROTEIN SPSD"/>
    <property type="match status" value="1"/>
</dbReference>
<sequence>MGTKTKKSSKIRRMTAADINIVKELARELFKDEWSQETWLTEINNNISYYSVLEINNEIVGYAGYWLVAGEAQIIRIAVASKLQGRGLGNLLVSDMIERAMSQGALAVSLEVRESNIPARKVYERNGFVESGIRPNYYQDNNENAVIMWLKTEQG</sequence>
<dbReference type="AlphaFoldDB" id="A0A644WN04"/>
<dbReference type="NCBIfam" id="TIGR01575">
    <property type="entry name" value="rimI"/>
    <property type="match status" value="1"/>
</dbReference>
<dbReference type="CDD" id="cd04301">
    <property type="entry name" value="NAT_SF"/>
    <property type="match status" value="1"/>
</dbReference>
<reference evidence="2" key="1">
    <citation type="submission" date="2019-08" db="EMBL/GenBank/DDBJ databases">
        <authorList>
            <person name="Kucharzyk K."/>
            <person name="Murdoch R.W."/>
            <person name="Higgins S."/>
            <person name="Loffler F."/>
        </authorList>
    </citation>
    <scope>NUCLEOTIDE SEQUENCE</scope>
</reference>
<gene>
    <name evidence="2" type="primary">rimI_9</name>
    <name evidence="2" type="ORF">SDC9_51584</name>
</gene>
<keyword evidence="2" id="KW-0808">Transferase</keyword>
<organism evidence="2">
    <name type="scientific">bioreactor metagenome</name>
    <dbReference type="NCBI Taxonomy" id="1076179"/>
    <lineage>
        <taxon>unclassified sequences</taxon>
        <taxon>metagenomes</taxon>
        <taxon>ecological metagenomes</taxon>
    </lineage>
</organism>
<keyword evidence="2" id="KW-0012">Acyltransferase</keyword>